<evidence type="ECO:0000256" key="1">
    <source>
        <dbReference type="ARBA" id="ARBA00004922"/>
    </source>
</evidence>
<dbReference type="UniPathway" id="UPA00378"/>
<sequence>KQFHRKDIFISYHAKDDVQTLTRVLSFIITETIISLHIKTICLPHRDHLAKSLLDLVPLHSFGKCLNNVGGLNSALSMYPECVAESNAEPKWYDHLHCAMSHYKFVLAIANTATESYVTEKLFYALDSGSVPIYFGASNVQDFVPPHSVIDGSKFSSVKELAAYVKLLADDPVAYSEYHAWRRCGLMGIYGKARAVNLDTLPCRLCE</sequence>
<keyword evidence="3 5" id="KW-0328">Glycosyltransferase</keyword>
<evidence type="ECO:0000256" key="2">
    <source>
        <dbReference type="ARBA" id="ARBA00008919"/>
    </source>
</evidence>
<evidence type="ECO:0000313" key="7">
    <source>
        <dbReference type="EMBL" id="ESQ55529.1"/>
    </source>
</evidence>
<evidence type="ECO:0000313" key="8">
    <source>
        <dbReference type="Proteomes" id="UP000030689"/>
    </source>
</evidence>
<name>V4MG84_EUTSA</name>
<dbReference type="EC" id="2.4.1.-" evidence="5"/>
<dbReference type="SUPFAM" id="SSF53756">
    <property type="entry name" value="UDP-Glycosyltransferase/glycogen phosphorylase"/>
    <property type="match status" value="1"/>
</dbReference>
<dbReference type="GO" id="GO:0046920">
    <property type="term" value="F:alpha-(1-&gt;3)-fucosyltransferase activity"/>
    <property type="evidence" value="ECO:0007669"/>
    <property type="project" value="TreeGrafter"/>
</dbReference>
<comment type="similarity">
    <text evidence="2 5">Belongs to the glycosyltransferase 10 family.</text>
</comment>
<dbReference type="EMBL" id="KI517384">
    <property type="protein sequence ID" value="ESQ55529.1"/>
    <property type="molecule type" value="Genomic_DNA"/>
</dbReference>
<dbReference type="Gramene" id="ESQ55529">
    <property type="protein sequence ID" value="ESQ55529"/>
    <property type="gene ID" value="EUTSA_v10027318mg"/>
</dbReference>
<dbReference type="eggNOG" id="KOG2619">
    <property type="taxonomic scope" value="Eukaryota"/>
</dbReference>
<dbReference type="STRING" id="72664.V4MG84"/>
<dbReference type="Pfam" id="PF00852">
    <property type="entry name" value="Glyco_transf_10"/>
    <property type="match status" value="1"/>
</dbReference>
<reference evidence="7 8" key="1">
    <citation type="journal article" date="2013" name="Front. Plant Sci.">
        <title>The Reference Genome of the Halophytic Plant Eutrema salsugineum.</title>
        <authorList>
            <person name="Yang R."/>
            <person name="Jarvis D.E."/>
            <person name="Chen H."/>
            <person name="Beilstein M.A."/>
            <person name="Grimwood J."/>
            <person name="Jenkins J."/>
            <person name="Shu S."/>
            <person name="Prochnik S."/>
            <person name="Xin M."/>
            <person name="Ma C."/>
            <person name="Schmutz J."/>
            <person name="Wing R.A."/>
            <person name="Mitchell-Olds T."/>
            <person name="Schumaker K.S."/>
            <person name="Wang X."/>
        </authorList>
    </citation>
    <scope>NUCLEOTIDE SEQUENCE [LARGE SCALE GENOMIC DNA]</scope>
</reference>
<protein>
    <recommendedName>
        <fullName evidence="5">Fucosyltransferase</fullName>
        <ecNumber evidence="5">2.4.1.-</ecNumber>
    </recommendedName>
</protein>
<dbReference type="InterPro" id="IPR038577">
    <property type="entry name" value="GT10-like_C_sf"/>
</dbReference>
<dbReference type="InterPro" id="IPR001503">
    <property type="entry name" value="Glyco_trans_10"/>
</dbReference>
<dbReference type="GO" id="GO:0032580">
    <property type="term" value="C:Golgi cisterna membrane"/>
    <property type="evidence" value="ECO:0007669"/>
    <property type="project" value="UniProtKB-SubCell"/>
</dbReference>
<dbReference type="AlphaFoldDB" id="V4MG84"/>
<comment type="pathway">
    <text evidence="1">Protein modification; protein glycosylation.</text>
</comment>
<comment type="subcellular location">
    <subcellularLocation>
        <location evidence="5">Golgi apparatus</location>
        <location evidence="5">Golgi stack membrane</location>
        <topology evidence="5">Single-pass type II membrane protein</topology>
    </subcellularLocation>
</comment>
<dbReference type="Gene3D" id="3.40.50.11660">
    <property type="entry name" value="Glycosyl transferase family 10, C-terminal domain"/>
    <property type="match status" value="1"/>
</dbReference>
<keyword evidence="4 5" id="KW-0808">Transferase</keyword>
<evidence type="ECO:0000259" key="6">
    <source>
        <dbReference type="Pfam" id="PF00852"/>
    </source>
</evidence>
<dbReference type="InterPro" id="IPR055270">
    <property type="entry name" value="Glyco_tran_10_C"/>
</dbReference>
<gene>
    <name evidence="7" type="ORF">EUTSA_v10027318mg</name>
</gene>
<dbReference type="KEGG" id="eus:EUTSA_v10027318mg"/>
<evidence type="ECO:0000256" key="5">
    <source>
        <dbReference type="RuleBase" id="RU003832"/>
    </source>
</evidence>
<feature type="non-terminal residue" evidence="7">
    <location>
        <position position="1"/>
    </location>
</feature>
<accession>V4MG84</accession>
<organism evidence="7 8">
    <name type="scientific">Eutrema salsugineum</name>
    <name type="common">Saltwater cress</name>
    <name type="synonym">Sisymbrium salsugineum</name>
    <dbReference type="NCBI Taxonomy" id="72664"/>
    <lineage>
        <taxon>Eukaryota</taxon>
        <taxon>Viridiplantae</taxon>
        <taxon>Streptophyta</taxon>
        <taxon>Embryophyta</taxon>
        <taxon>Tracheophyta</taxon>
        <taxon>Spermatophyta</taxon>
        <taxon>Magnoliopsida</taxon>
        <taxon>eudicotyledons</taxon>
        <taxon>Gunneridae</taxon>
        <taxon>Pentapetalae</taxon>
        <taxon>rosids</taxon>
        <taxon>malvids</taxon>
        <taxon>Brassicales</taxon>
        <taxon>Brassicaceae</taxon>
        <taxon>Eutremeae</taxon>
        <taxon>Eutrema</taxon>
    </lineage>
</organism>
<feature type="domain" description="Fucosyltransferase C-terminal" evidence="6">
    <location>
        <begin position="45"/>
        <end position="207"/>
    </location>
</feature>
<keyword evidence="5" id="KW-0472">Membrane</keyword>
<proteinExistence type="inferred from homology"/>
<keyword evidence="5" id="KW-0812">Transmembrane</keyword>
<keyword evidence="8" id="KW-1185">Reference proteome</keyword>
<dbReference type="PANTHER" id="PTHR11929">
    <property type="entry name" value="ALPHA- 1,3 -FUCOSYLTRANSFERASE"/>
    <property type="match status" value="1"/>
</dbReference>
<keyword evidence="5" id="KW-0333">Golgi apparatus</keyword>
<evidence type="ECO:0000256" key="4">
    <source>
        <dbReference type="ARBA" id="ARBA00022679"/>
    </source>
</evidence>
<dbReference type="PANTHER" id="PTHR11929:SF194">
    <property type="entry name" value="ALPHA-(1,3)-FUCOSYLTRANSFERASE 10"/>
    <property type="match status" value="1"/>
</dbReference>
<dbReference type="OMA" id="FYLECAN"/>
<dbReference type="Proteomes" id="UP000030689">
    <property type="component" value="Unassembled WGS sequence"/>
</dbReference>
<evidence type="ECO:0000256" key="3">
    <source>
        <dbReference type="ARBA" id="ARBA00022676"/>
    </source>
</evidence>
<dbReference type="FunFam" id="3.40.50.11660:FF:000003">
    <property type="entry name" value="Alpha-(1,4)-fucosyltransferase"/>
    <property type="match status" value="1"/>
</dbReference>